<evidence type="ECO:0000313" key="1">
    <source>
        <dbReference type="EMBL" id="RGV53280.1"/>
    </source>
</evidence>
<evidence type="ECO:0000313" key="2">
    <source>
        <dbReference type="Proteomes" id="UP000284366"/>
    </source>
</evidence>
<proteinExistence type="predicted"/>
<sequence length="99" mass="11249">MVHSVPKAGMLSTNGRYSMYQRLVLRIPKRGTSCTNVWYFPYQRLVFRVPKHGITLVHVTCLWKVACETCLQTCRKRSVSFAKICSAARFPPGWGVLSA</sequence>
<name>A0A412Y733_9BACE</name>
<protein>
    <submittedName>
        <fullName evidence="1">Uncharacterized protein</fullName>
    </submittedName>
</protein>
<organism evidence="1 2">
    <name type="scientific">Bacteroides clarus</name>
    <dbReference type="NCBI Taxonomy" id="626929"/>
    <lineage>
        <taxon>Bacteria</taxon>
        <taxon>Pseudomonadati</taxon>
        <taxon>Bacteroidota</taxon>
        <taxon>Bacteroidia</taxon>
        <taxon>Bacteroidales</taxon>
        <taxon>Bacteroidaceae</taxon>
        <taxon>Bacteroides</taxon>
    </lineage>
</organism>
<dbReference type="AlphaFoldDB" id="A0A412Y733"/>
<reference evidence="1 2" key="1">
    <citation type="submission" date="2018-08" db="EMBL/GenBank/DDBJ databases">
        <title>A genome reference for cultivated species of the human gut microbiota.</title>
        <authorList>
            <person name="Zou Y."/>
            <person name="Xue W."/>
            <person name="Luo G."/>
        </authorList>
    </citation>
    <scope>NUCLEOTIDE SEQUENCE [LARGE SCALE GENOMIC DNA]</scope>
    <source>
        <strain evidence="1 2">AF14-27</strain>
    </source>
</reference>
<comment type="caution">
    <text evidence="1">The sequence shown here is derived from an EMBL/GenBank/DDBJ whole genome shotgun (WGS) entry which is preliminary data.</text>
</comment>
<dbReference type="Proteomes" id="UP000284366">
    <property type="component" value="Unassembled WGS sequence"/>
</dbReference>
<gene>
    <name evidence="1" type="ORF">DWW09_10485</name>
</gene>
<dbReference type="EMBL" id="QRZG01000016">
    <property type="protein sequence ID" value="RGV53280.1"/>
    <property type="molecule type" value="Genomic_DNA"/>
</dbReference>
<accession>A0A412Y733</accession>